<name>X1LZ72_9ZZZZ</name>
<keyword evidence="1" id="KW-0560">Oxidoreductase</keyword>
<protein>
    <recommendedName>
        <fullName evidence="2">Glutamate/phenylalanine/leucine/valine/L-tryptophan dehydrogenase C-terminal domain-containing protein</fullName>
    </recommendedName>
</protein>
<dbReference type="InterPro" id="IPR036291">
    <property type="entry name" value="NAD(P)-bd_dom_sf"/>
</dbReference>
<dbReference type="GO" id="GO:0006538">
    <property type="term" value="P:L-glutamate catabolic process"/>
    <property type="evidence" value="ECO:0007669"/>
    <property type="project" value="TreeGrafter"/>
</dbReference>
<proteinExistence type="predicted"/>
<sequence>RALRYLYPTECEILIPAAVENVINEENADRVKTEIIVEGANGPVTPSADKILLDKGITIIPDIVANSGGIIVCQFERIQGLSDTYWDIDTVNERLKVRILKAYEEMLNTAGEMGVSLREAAWVNGLRKVSAAIR</sequence>
<organism evidence="3">
    <name type="scientific">marine sediment metagenome</name>
    <dbReference type="NCBI Taxonomy" id="412755"/>
    <lineage>
        <taxon>unclassified sequences</taxon>
        <taxon>metagenomes</taxon>
        <taxon>ecological metagenomes</taxon>
    </lineage>
</organism>
<dbReference type="InterPro" id="IPR006096">
    <property type="entry name" value="Glu/Leu/Phe/Val/Trp_DH_C"/>
</dbReference>
<dbReference type="PANTHER" id="PTHR11606">
    <property type="entry name" value="GLUTAMATE DEHYDROGENASE"/>
    <property type="match status" value="1"/>
</dbReference>
<evidence type="ECO:0000259" key="2">
    <source>
        <dbReference type="SMART" id="SM00839"/>
    </source>
</evidence>
<comment type="caution">
    <text evidence="3">The sequence shown here is derived from an EMBL/GenBank/DDBJ whole genome shotgun (WGS) entry which is preliminary data.</text>
</comment>
<dbReference type="Pfam" id="PF00208">
    <property type="entry name" value="ELFV_dehydrog"/>
    <property type="match status" value="1"/>
</dbReference>
<dbReference type="SUPFAM" id="SSF51735">
    <property type="entry name" value="NAD(P)-binding Rossmann-fold domains"/>
    <property type="match status" value="1"/>
</dbReference>
<dbReference type="AlphaFoldDB" id="X1LZ72"/>
<evidence type="ECO:0000313" key="3">
    <source>
        <dbReference type="EMBL" id="GAI24672.1"/>
    </source>
</evidence>
<dbReference type="PANTHER" id="PTHR11606:SF13">
    <property type="entry name" value="GLUTAMATE DEHYDROGENASE 1, MITOCHONDRIAL"/>
    <property type="match status" value="1"/>
</dbReference>
<feature type="domain" description="Glutamate/phenylalanine/leucine/valine/L-tryptophan dehydrogenase C-terminal" evidence="2">
    <location>
        <begin position="1"/>
        <end position="132"/>
    </location>
</feature>
<gene>
    <name evidence="3" type="ORF">S06H3_24481</name>
</gene>
<dbReference type="SMART" id="SM00839">
    <property type="entry name" value="ELFV_dehydrog"/>
    <property type="match status" value="1"/>
</dbReference>
<feature type="non-terminal residue" evidence="3">
    <location>
        <position position="1"/>
    </location>
</feature>
<dbReference type="GO" id="GO:0004352">
    <property type="term" value="F:glutamate dehydrogenase (NAD+) activity"/>
    <property type="evidence" value="ECO:0007669"/>
    <property type="project" value="TreeGrafter"/>
</dbReference>
<dbReference type="Gene3D" id="3.40.50.720">
    <property type="entry name" value="NAD(P)-binding Rossmann-like Domain"/>
    <property type="match status" value="1"/>
</dbReference>
<feature type="non-terminal residue" evidence="3">
    <location>
        <position position="134"/>
    </location>
</feature>
<accession>X1LZ72</accession>
<evidence type="ECO:0000256" key="1">
    <source>
        <dbReference type="ARBA" id="ARBA00023002"/>
    </source>
</evidence>
<reference evidence="3" key="1">
    <citation type="journal article" date="2014" name="Front. Microbiol.">
        <title>High frequency of phylogenetically diverse reductive dehalogenase-homologous genes in deep subseafloor sedimentary metagenomes.</title>
        <authorList>
            <person name="Kawai M."/>
            <person name="Futagami T."/>
            <person name="Toyoda A."/>
            <person name="Takaki Y."/>
            <person name="Nishi S."/>
            <person name="Hori S."/>
            <person name="Arai W."/>
            <person name="Tsubouchi T."/>
            <person name="Morono Y."/>
            <person name="Uchiyama I."/>
            <person name="Ito T."/>
            <person name="Fujiyama A."/>
            <person name="Inagaki F."/>
            <person name="Takami H."/>
        </authorList>
    </citation>
    <scope>NUCLEOTIDE SEQUENCE</scope>
    <source>
        <strain evidence="3">Expedition CK06-06</strain>
    </source>
</reference>
<dbReference type="EMBL" id="BARV01013633">
    <property type="protein sequence ID" value="GAI24672.1"/>
    <property type="molecule type" value="Genomic_DNA"/>
</dbReference>